<feature type="compositionally biased region" description="Low complexity" evidence="1">
    <location>
        <begin position="323"/>
        <end position="337"/>
    </location>
</feature>
<feature type="region of interest" description="Disordered" evidence="1">
    <location>
        <begin position="268"/>
        <end position="337"/>
    </location>
</feature>
<proteinExistence type="predicted"/>
<evidence type="ECO:0000313" key="2">
    <source>
        <dbReference type="EMBL" id="TKA49562.1"/>
    </source>
</evidence>
<evidence type="ECO:0000256" key="1">
    <source>
        <dbReference type="SAM" id="MobiDB-lite"/>
    </source>
</evidence>
<dbReference type="OrthoDB" id="3843391at2759"/>
<dbReference type="Proteomes" id="UP000310066">
    <property type="component" value="Unassembled WGS sequence"/>
</dbReference>
<reference evidence="2 3" key="1">
    <citation type="submission" date="2017-03" db="EMBL/GenBank/DDBJ databases">
        <title>Genomes of endolithic fungi from Antarctica.</title>
        <authorList>
            <person name="Coleine C."/>
            <person name="Masonjones S."/>
            <person name="Stajich J.E."/>
        </authorList>
    </citation>
    <scope>NUCLEOTIDE SEQUENCE [LARGE SCALE GENOMIC DNA]</scope>
    <source>
        <strain evidence="2 3">CCFEE 5311</strain>
    </source>
</reference>
<evidence type="ECO:0000313" key="3">
    <source>
        <dbReference type="Proteomes" id="UP000310066"/>
    </source>
</evidence>
<name>A0A4U0VKZ2_9PEZI</name>
<feature type="region of interest" description="Disordered" evidence="1">
    <location>
        <begin position="149"/>
        <end position="255"/>
    </location>
</feature>
<organism evidence="2 3">
    <name type="scientific">Friedmanniomyces endolithicus</name>
    <dbReference type="NCBI Taxonomy" id="329885"/>
    <lineage>
        <taxon>Eukaryota</taxon>
        <taxon>Fungi</taxon>
        <taxon>Dikarya</taxon>
        <taxon>Ascomycota</taxon>
        <taxon>Pezizomycotina</taxon>
        <taxon>Dothideomycetes</taxon>
        <taxon>Dothideomycetidae</taxon>
        <taxon>Mycosphaerellales</taxon>
        <taxon>Teratosphaeriaceae</taxon>
        <taxon>Friedmanniomyces</taxon>
    </lineage>
</organism>
<feature type="compositionally biased region" description="Basic and acidic residues" evidence="1">
    <location>
        <begin position="311"/>
        <end position="322"/>
    </location>
</feature>
<sequence>MASALPQAPMNYGKVKVLACERKMGVWWPRGLRRRGGRNEFEVIRDLNAGLQRIIEKYCKNKPNAGLSLVDLEASANEVFNSIGLRMWPTPAADVEGERFEWLANAQEDNLNNSYPRNLYYVRDEDRSLLRRYFNEMVVARCIIYSRNHHKKSQTDRRHNEDQTSTPQAVLSDEAEQDEQDEDEQDEDEQDENEPYDPTYRSWRLTQAPGAEPAEPTSDADCNTRSSGRAEKRRGSTIEANNAKRQQDDRSQRLPPWKLVVKLKLSRQASQVAQAIMDGSGPQAGENPIPSTDASRSAAKEQSELASDPDVIERQHCEDARASVRGSTSSTAAATAGAELAKRLASVEYSDSLAAANRRGREEAKRARALRDSGISRNTIEVLDLCNSDDPVPITTQRRSVSGEHKIEKGAYDNNNSTAVPVNGSHSEDTPGLQSKLISKFVQAPPNTQPGADTRSGPTGPPSPAESQPDTTSPVASRSDPQPSTNLNNSCSALENDGMAILERIDTEIDWSPLDKFPSSIPLQVCHTVQDFFAQIDDSRPQILKQRCVHAAQVEHRNYRGAGQNLTCRIFRERLKGSLAFEKMLGRLKQYDGETLPMLKITVEWAS</sequence>
<accession>A0A4U0VKZ2</accession>
<dbReference type="AlphaFoldDB" id="A0A4U0VKZ2"/>
<feature type="compositionally biased region" description="Basic and acidic residues" evidence="1">
    <location>
        <begin position="153"/>
        <end position="162"/>
    </location>
</feature>
<protein>
    <submittedName>
        <fullName evidence="2">Uncharacterized protein</fullName>
    </submittedName>
</protein>
<feature type="compositionally biased region" description="Basic and acidic residues" evidence="1">
    <location>
        <begin position="401"/>
        <end position="411"/>
    </location>
</feature>
<feature type="region of interest" description="Disordered" evidence="1">
    <location>
        <begin position="387"/>
        <end position="492"/>
    </location>
</feature>
<feature type="compositionally biased region" description="Polar residues" evidence="1">
    <location>
        <begin position="465"/>
        <end position="492"/>
    </location>
</feature>
<gene>
    <name evidence="2" type="ORF">B0A54_00229</name>
</gene>
<dbReference type="EMBL" id="NAJP01000001">
    <property type="protein sequence ID" value="TKA49562.1"/>
    <property type="molecule type" value="Genomic_DNA"/>
</dbReference>
<feature type="compositionally biased region" description="Acidic residues" evidence="1">
    <location>
        <begin position="173"/>
        <end position="195"/>
    </location>
</feature>
<comment type="caution">
    <text evidence="2">The sequence shown here is derived from an EMBL/GenBank/DDBJ whole genome shotgun (WGS) entry which is preliminary data.</text>
</comment>